<keyword evidence="6" id="KW-0282">Flagellum</keyword>
<dbReference type="Proteomes" id="UP000279029">
    <property type="component" value="Chromosome"/>
</dbReference>
<comment type="subcellular location">
    <subcellularLocation>
        <location evidence="2">Bacterial flagellum basal body</location>
    </subcellularLocation>
</comment>
<gene>
    <name evidence="6" type="ORF">PATL70BA_2618</name>
</gene>
<evidence type="ECO:0000259" key="4">
    <source>
        <dbReference type="Pfam" id="PF06429"/>
    </source>
</evidence>
<dbReference type="KEGG" id="cbar:PATL70BA_2618"/>
<keyword evidence="6" id="KW-0966">Cell projection</keyword>
<dbReference type="InterPro" id="IPR001444">
    <property type="entry name" value="Flag_bb_rod_N"/>
</dbReference>
<name>A0A3P7P4M4_9FIRM</name>
<evidence type="ECO:0000313" key="6">
    <source>
        <dbReference type="EMBL" id="VDN48520.1"/>
    </source>
</evidence>
<dbReference type="NCBIfam" id="TIGR03506">
    <property type="entry name" value="FlgEFG_subfam"/>
    <property type="match status" value="1"/>
</dbReference>
<dbReference type="OrthoDB" id="9800375at2"/>
<dbReference type="EMBL" id="LR130778">
    <property type="protein sequence ID" value="VDN48520.1"/>
    <property type="molecule type" value="Genomic_DNA"/>
</dbReference>
<dbReference type="GO" id="GO:0071978">
    <property type="term" value="P:bacterial-type flagellum-dependent swarming motility"/>
    <property type="evidence" value="ECO:0007669"/>
    <property type="project" value="TreeGrafter"/>
</dbReference>
<accession>A0A3P7P4M4</accession>
<dbReference type="RefSeq" id="WP_125137640.1">
    <property type="nucleotide sequence ID" value="NZ_LR130778.1"/>
</dbReference>
<comment type="similarity">
    <text evidence="1 2">Belongs to the flagella basal body rod proteins family.</text>
</comment>
<reference evidence="6 7" key="1">
    <citation type="submission" date="2018-09" db="EMBL/GenBank/DDBJ databases">
        <authorList>
            <person name="Postec A."/>
        </authorList>
    </citation>
    <scope>NUCLEOTIDE SEQUENCE [LARGE SCALE GENOMIC DNA]</scope>
    <source>
        <strain evidence="6">70B-A</strain>
    </source>
</reference>
<dbReference type="InterPro" id="IPR037925">
    <property type="entry name" value="FlgE/F/G-like"/>
</dbReference>
<evidence type="ECO:0000256" key="2">
    <source>
        <dbReference type="RuleBase" id="RU362116"/>
    </source>
</evidence>
<dbReference type="InterPro" id="IPR020013">
    <property type="entry name" value="Flagellar_FlgE/F/G"/>
</dbReference>
<dbReference type="Pfam" id="PF22692">
    <property type="entry name" value="LlgE_F_G_D1"/>
    <property type="match status" value="1"/>
</dbReference>
<dbReference type="GO" id="GO:0009425">
    <property type="term" value="C:bacterial-type flagellum basal body"/>
    <property type="evidence" value="ECO:0007669"/>
    <property type="project" value="UniProtKB-SubCell"/>
</dbReference>
<keyword evidence="6" id="KW-0969">Cilium</keyword>
<dbReference type="PANTHER" id="PTHR30435">
    <property type="entry name" value="FLAGELLAR PROTEIN"/>
    <property type="match status" value="1"/>
</dbReference>
<dbReference type="Pfam" id="PF06429">
    <property type="entry name" value="Flg_bbr_C"/>
    <property type="match status" value="1"/>
</dbReference>
<dbReference type="InterPro" id="IPR010930">
    <property type="entry name" value="Flg_bb/hook_C_dom"/>
</dbReference>
<evidence type="ECO:0000313" key="7">
    <source>
        <dbReference type="Proteomes" id="UP000279029"/>
    </source>
</evidence>
<evidence type="ECO:0000256" key="1">
    <source>
        <dbReference type="ARBA" id="ARBA00009677"/>
    </source>
</evidence>
<dbReference type="AlphaFoldDB" id="A0A3P7P4M4"/>
<feature type="domain" description="Flagellar basal body rod protein N-terminal" evidence="3">
    <location>
        <begin position="5"/>
        <end position="35"/>
    </location>
</feature>
<feature type="domain" description="Flagellar basal-body/hook protein C-terminal" evidence="4">
    <location>
        <begin position="207"/>
        <end position="250"/>
    </location>
</feature>
<dbReference type="PANTHER" id="PTHR30435:SF19">
    <property type="entry name" value="FLAGELLAR BASAL-BODY ROD PROTEIN FLGG"/>
    <property type="match status" value="1"/>
</dbReference>
<proteinExistence type="inferred from homology"/>
<feature type="domain" description="Flagellar hook protein FlgE/F/G-like D1" evidence="5">
    <location>
        <begin position="94"/>
        <end position="162"/>
    </location>
</feature>
<sequence length="256" mass="28553">MFRGLYTAYTGMRSQQEKMDTISNNLANVDTAGYKKDQVVSASFKEMLTLKINDPEVPYSTSIGKMSLGISSQEIHTDHLQGSMKQTDESLNIALQGQGMIKVGRMNEDGTMTERYTRDGSFMLDQEGRLVTSEGLFVLGEENTVLTLDQYDVRINKDGSIYSNEVRLGQIQIVGIEDTKTLRKEGGSLYVGTEETVEIPFVGTAEQGFLESSNANSIEEMINMINVMRTYESNQKIIQTYDATMEKVVNNVGSIR</sequence>
<dbReference type="SUPFAM" id="SSF117143">
    <property type="entry name" value="Flagellar hook protein flgE"/>
    <property type="match status" value="1"/>
</dbReference>
<dbReference type="InterPro" id="IPR053967">
    <property type="entry name" value="LlgE_F_G-like_D1"/>
</dbReference>
<dbReference type="Pfam" id="PF00460">
    <property type="entry name" value="Flg_bb_rod"/>
    <property type="match status" value="1"/>
</dbReference>
<keyword evidence="2" id="KW-0975">Bacterial flagellum</keyword>
<keyword evidence="7" id="KW-1185">Reference proteome</keyword>
<organism evidence="6 7">
    <name type="scientific">Petrocella atlantisensis</name>
    <dbReference type="NCBI Taxonomy" id="2173034"/>
    <lineage>
        <taxon>Bacteria</taxon>
        <taxon>Bacillati</taxon>
        <taxon>Bacillota</taxon>
        <taxon>Clostridia</taxon>
        <taxon>Lachnospirales</taxon>
        <taxon>Vallitaleaceae</taxon>
        <taxon>Petrocella</taxon>
    </lineage>
</organism>
<evidence type="ECO:0000259" key="3">
    <source>
        <dbReference type="Pfam" id="PF00460"/>
    </source>
</evidence>
<protein>
    <submittedName>
        <fullName evidence="6">Flagellar basal body protein</fullName>
    </submittedName>
</protein>
<evidence type="ECO:0000259" key="5">
    <source>
        <dbReference type="Pfam" id="PF22692"/>
    </source>
</evidence>